<dbReference type="InterPro" id="IPR036412">
    <property type="entry name" value="HAD-like_sf"/>
</dbReference>
<dbReference type="InterPro" id="IPR023214">
    <property type="entry name" value="HAD_sf"/>
</dbReference>
<name>A0A381Q8D1_9ZZZZ</name>
<dbReference type="AlphaFoldDB" id="A0A381Q8D1"/>
<protein>
    <submittedName>
        <fullName evidence="1">Uncharacterized protein</fullName>
    </submittedName>
</protein>
<dbReference type="Pfam" id="PF09419">
    <property type="entry name" value="PGP_phosphatase"/>
    <property type="match status" value="1"/>
</dbReference>
<reference evidence="1" key="1">
    <citation type="submission" date="2018-05" db="EMBL/GenBank/DDBJ databases">
        <authorList>
            <person name="Lanie J.A."/>
            <person name="Ng W.-L."/>
            <person name="Kazmierczak K.M."/>
            <person name="Andrzejewski T.M."/>
            <person name="Davidsen T.M."/>
            <person name="Wayne K.J."/>
            <person name="Tettelin H."/>
            <person name="Glass J.I."/>
            <person name="Rusch D."/>
            <person name="Podicherti R."/>
            <person name="Tsui H.-C.T."/>
            <person name="Winkler M.E."/>
        </authorList>
    </citation>
    <scope>NUCLEOTIDE SEQUENCE</scope>
</reference>
<dbReference type="SUPFAM" id="SSF56784">
    <property type="entry name" value="HAD-like"/>
    <property type="match status" value="1"/>
</dbReference>
<dbReference type="EMBL" id="UINC01001218">
    <property type="protein sequence ID" value="SUZ74669.1"/>
    <property type="molecule type" value="Genomic_DNA"/>
</dbReference>
<organism evidence="1">
    <name type="scientific">marine metagenome</name>
    <dbReference type="NCBI Taxonomy" id="408172"/>
    <lineage>
        <taxon>unclassified sequences</taxon>
        <taxon>metagenomes</taxon>
        <taxon>ecological metagenomes</taxon>
    </lineage>
</organism>
<gene>
    <name evidence="1" type="ORF">METZ01_LOCUS27523</name>
</gene>
<dbReference type="Gene3D" id="3.40.50.1000">
    <property type="entry name" value="HAD superfamily/HAD-like"/>
    <property type="match status" value="1"/>
</dbReference>
<accession>A0A381Q8D1</accession>
<proteinExistence type="predicted"/>
<dbReference type="GO" id="GO:0008962">
    <property type="term" value="F:phosphatidylglycerophosphatase activity"/>
    <property type="evidence" value="ECO:0007669"/>
    <property type="project" value="InterPro"/>
</dbReference>
<sequence length="198" mass="22083">MTPTNHSITSSERESLTWAKVSRFLSLPFQPSRLSTYLAAKHFDEVPLNTLLQDGIKGVLIDADGTMGPHHIRDIDASILAHIQKMLQKGLKVAIYTNAAEDRFQPLEKLGVKVVKNVPPKPDRAGFEIAMKEFLGLNDPFKICMIGDNYITDGGAIDVGMRFIHIQPITGNEPFIHALTRYLAYLCARIYGKIPQSH</sequence>
<dbReference type="InterPro" id="IPR027706">
    <property type="entry name" value="PGP_Pase"/>
</dbReference>
<evidence type="ECO:0000313" key="1">
    <source>
        <dbReference type="EMBL" id="SUZ74669.1"/>
    </source>
</evidence>